<keyword evidence="2 7" id="KW-0813">Transport</keyword>
<evidence type="ECO:0000256" key="7">
    <source>
        <dbReference type="PROSITE-ProRule" id="PRU01360"/>
    </source>
</evidence>
<dbReference type="SUPFAM" id="SSF56935">
    <property type="entry name" value="Porins"/>
    <property type="match status" value="1"/>
</dbReference>
<dbReference type="InterPro" id="IPR036942">
    <property type="entry name" value="Beta-barrel_TonB_sf"/>
</dbReference>
<evidence type="ECO:0000259" key="9">
    <source>
        <dbReference type="Pfam" id="PF07715"/>
    </source>
</evidence>
<keyword evidence="6 7" id="KW-0998">Cell outer membrane</keyword>
<accession>A0A934KU62</accession>
<dbReference type="Gene3D" id="2.40.170.20">
    <property type="entry name" value="TonB-dependent receptor, beta-barrel domain"/>
    <property type="match status" value="1"/>
</dbReference>
<dbReference type="InterPro" id="IPR023996">
    <property type="entry name" value="TonB-dep_OMP_SusC/RagA"/>
</dbReference>
<protein>
    <submittedName>
        <fullName evidence="10">SusC/RagA family TonB-linked outer membrane protein</fullName>
    </submittedName>
</protein>
<dbReference type="PROSITE" id="PS52016">
    <property type="entry name" value="TONB_DEPENDENT_REC_3"/>
    <property type="match status" value="1"/>
</dbReference>
<evidence type="ECO:0000256" key="3">
    <source>
        <dbReference type="ARBA" id="ARBA00022452"/>
    </source>
</evidence>
<comment type="similarity">
    <text evidence="7">Belongs to the TonB-dependent receptor family.</text>
</comment>
<dbReference type="EMBL" id="JAEHJZ010000018">
    <property type="protein sequence ID" value="MBJ7880737.1"/>
    <property type="molecule type" value="Genomic_DNA"/>
</dbReference>
<dbReference type="NCBIfam" id="TIGR04056">
    <property type="entry name" value="OMP_RagA_SusC"/>
    <property type="match status" value="1"/>
</dbReference>
<evidence type="ECO:0000256" key="1">
    <source>
        <dbReference type="ARBA" id="ARBA00004571"/>
    </source>
</evidence>
<evidence type="ECO:0000256" key="6">
    <source>
        <dbReference type="ARBA" id="ARBA00023237"/>
    </source>
</evidence>
<feature type="domain" description="TonB-dependent receptor plug" evidence="9">
    <location>
        <begin position="110"/>
        <end position="233"/>
    </location>
</feature>
<comment type="caution">
    <text evidence="10">The sequence shown here is derived from an EMBL/GenBank/DDBJ whole genome shotgun (WGS) entry which is preliminary data.</text>
</comment>
<keyword evidence="4 7" id="KW-0812">Transmembrane</keyword>
<sequence length="969" mass="107612">MYAGCLFFLSISLTLSAQDLLVSGQVTDGQLPISGANVLIKNTNTGVVSDFDGRYTITAKPTDSLQISYLGYTTLTIPIQNRSTINIILQEDATALGEVQINAGYYTTTIRESTGNIARVTAEDIELQPVVNPLQALQGMMAGVEITSGGANPGAASTIRIRGINSLRTEGNYPLYIIDGVPISAEPIETNSILGNSGLDPLNNLNPSNIKSIEILKDADATAIYGSRGANGVVLITTKIGAQEGTGLEIRTYTGLASVPKKMDLLRTSEYLAIRKKAFQKDGVEPTKRNAYDLLLWDQERYTDWQEYAFGGDAEVTNANLTFSGGNDNTSFRLGGSFFSQGTVYPGDYQYRKTTGNMSLNHFSKDRKFRVTASLNYGIDTNKITGDLKLSTINLLPPNAPALVNPNGTLNWFDWAEAGLANPLEGYFNRNDIGTNNLITSTSVFYKMLPGLEIRSGFGYTRFDSNELWRLPARSYNPIGNPVNRSAHLSSVRKSWIIEPQLSYNTNIGKMEVNSILGATIQENNSSRQSLQGSNYASEALIGNLAAAEDIINAKSSNIQYKYAAAFARIGMNWEKKYYVNLTGRRDGSSRFGPNNRFANFGAIGTAWIFSDENFFNDVFPYISLGKLRASYGSTGNDQIGDYGYLDAYEATRGPGGLYPTSLANPDYSWEVNKKMELGLELAFWKNRVNVALSWYRNRSSNQLIQYTLPAITGFGSVQANLPATVENRGIELEFNSVIFNNKNFRWQTSFNISLPKNELLRYPGIEQSSYANTYRVGEPLNITLHYDYTGIDPETGYYTFNDVNKDGRLDFQDRTLVEDRTREFFGGLNNNFTYRGFYLQFLWEFVKQNGKLIYYNAGRMENILNSYASANLQTPTQSYQGNLAFSNAINSSHFIEDGSFYRLKTLTVSYDIPERHLQNMGIKKFNLFLHGQNLLTVTSYGGMEPENSYEGNFIGNLRTITAGAQITF</sequence>
<dbReference type="Gene3D" id="2.170.130.10">
    <property type="entry name" value="TonB-dependent receptor, plug domain"/>
    <property type="match status" value="1"/>
</dbReference>
<evidence type="ECO:0000256" key="8">
    <source>
        <dbReference type="SAM" id="SignalP"/>
    </source>
</evidence>
<dbReference type="Pfam" id="PF07715">
    <property type="entry name" value="Plug"/>
    <property type="match status" value="1"/>
</dbReference>
<dbReference type="Pfam" id="PF13715">
    <property type="entry name" value="CarbopepD_reg_2"/>
    <property type="match status" value="1"/>
</dbReference>
<evidence type="ECO:0000313" key="11">
    <source>
        <dbReference type="Proteomes" id="UP000662373"/>
    </source>
</evidence>
<dbReference type="SUPFAM" id="SSF49464">
    <property type="entry name" value="Carboxypeptidase regulatory domain-like"/>
    <property type="match status" value="1"/>
</dbReference>
<reference evidence="10 11" key="1">
    <citation type="submission" date="2020-09" db="EMBL/GenBank/DDBJ databases">
        <title>Draft genome of Gelidibacter salicanalis PAMC21136.</title>
        <authorList>
            <person name="Park H."/>
        </authorList>
    </citation>
    <scope>NUCLEOTIDE SEQUENCE [LARGE SCALE GENOMIC DNA]</scope>
    <source>
        <strain evidence="10 11">PAMC21136</strain>
    </source>
</reference>
<dbReference type="GO" id="GO:0009279">
    <property type="term" value="C:cell outer membrane"/>
    <property type="evidence" value="ECO:0007669"/>
    <property type="project" value="UniProtKB-SubCell"/>
</dbReference>
<evidence type="ECO:0000256" key="4">
    <source>
        <dbReference type="ARBA" id="ARBA00022692"/>
    </source>
</evidence>
<keyword evidence="11" id="KW-1185">Reference proteome</keyword>
<dbReference type="InterPro" id="IPR008969">
    <property type="entry name" value="CarboxyPept-like_regulatory"/>
</dbReference>
<feature type="chain" id="PRO_5037092572" evidence="8">
    <location>
        <begin position="18"/>
        <end position="969"/>
    </location>
</feature>
<keyword evidence="5 7" id="KW-0472">Membrane</keyword>
<evidence type="ECO:0000256" key="2">
    <source>
        <dbReference type="ARBA" id="ARBA00022448"/>
    </source>
</evidence>
<organism evidence="10 11">
    <name type="scientific">Gelidibacter salicanalis</name>
    <dbReference type="NCBI Taxonomy" id="291193"/>
    <lineage>
        <taxon>Bacteria</taxon>
        <taxon>Pseudomonadati</taxon>
        <taxon>Bacteroidota</taxon>
        <taxon>Flavobacteriia</taxon>
        <taxon>Flavobacteriales</taxon>
        <taxon>Flavobacteriaceae</taxon>
        <taxon>Gelidibacter</taxon>
    </lineage>
</organism>
<gene>
    <name evidence="10" type="ORF">JEM65_08765</name>
</gene>
<dbReference type="Gene3D" id="2.60.40.1120">
    <property type="entry name" value="Carboxypeptidase-like, regulatory domain"/>
    <property type="match status" value="1"/>
</dbReference>
<keyword evidence="8" id="KW-0732">Signal</keyword>
<dbReference type="Proteomes" id="UP000662373">
    <property type="component" value="Unassembled WGS sequence"/>
</dbReference>
<comment type="subcellular location">
    <subcellularLocation>
        <location evidence="1 7">Cell outer membrane</location>
        <topology evidence="1 7">Multi-pass membrane protein</topology>
    </subcellularLocation>
</comment>
<dbReference type="InterPro" id="IPR023997">
    <property type="entry name" value="TonB-dep_OMP_SusC/RagA_CS"/>
</dbReference>
<dbReference type="NCBIfam" id="TIGR04057">
    <property type="entry name" value="SusC_RagA_signa"/>
    <property type="match status" value="1"/>
</dbReference>
<dbReference type="InterPro" id="IPR039426">
    <property type="entry name" value="TonB-dep_rcpt-like"/>
</dbReference>
<dbReference type="InterPro" id="IPR012910">
    <property type="entry name" value="Plug_dom"/>
</dbReference>
<evidence type="ECO:0000313" key="10">
    <source>
        <dbReference type="EMBL" id="MBJ7880737.1"/>
    </source>
</evidence>
<keyword evidence="3 7" id="KW-1134">Transmembrane beta strand</keyword>
<proteinExistence type="inferred from homology"/>
<evidence type="ECO:0000256" key="5">
    <source>
        <dbReference type="ARBA" id="ARBA00023136"/>
    </source>
</evidence>
<name>A0A934KU62_9FLAO</name>
<dbReference type="InterPro" id="IPR037066">
    <property type="entry name" value="Plug_dom_sf"/>
</dbReference>
<dbReference type="AlphaFoldDB" id="A0A934KU62"/>
<feature type="signal peptide" evidence="8">
    <location>
        <begin position="1"/>
        <end position="17"/>
    </location>
</feature>